<evidence type="ECO:0000313" key="10">
    <source>
        <dbReference type="EMBL" id="HJA89710.1"/>
    </source>
</evidence>
<feature type="domain" description="Glycoside hydrolase family 31 TIM barrel" evidence="7">
    <location>
        <begin position="259"/>
        <end position="572"/>
    </location>
</feature>
<evidence type="ECO:0000259" key="7">
    <source>
        <dbReference type="Pfam" id="PF01055"/>
    </source>
</evidence>
<dbReference type="InterPro" id="IPR013780">
    <property type="entry name" value="Glyco_hydro_b"/>
</dbReference>
<feature type="domain" description="Glycoside hydrolase family 31 N-terminal" evidence="8">
    <location>
        <begin position="54"/>
        <end position="216"/>
    </location>
</feature>
<evidence type="ECO:0000313" key="11">
    <source>
        <dbReference type="Proteomes" id="UP000886856"/>
    </source>
</evidence>
<dbReference type="InterPro" id="IPR048395">
    <property type="entry name" value="Glyco_hydro_31_C"/>
</dbReference>
<dbReference type="InterPro" id="IPR017853">
    <property type="entry name" value="GH"/>
</dbReference>
<reference evidence="10" key="2">
    <citation type="submission" date="2021-04" db="EMBL/GenBank/DDBJ databases">
        <authorList>
            <person name="Gilroy R."/>
        </authorList>
    </citation>
    <scope>NUCLEOTIDE SEQUENCE</scope>
    <source>
        <strain evidence="10">CHK171-505</strain>
    </source>
</reference>
<dbReference type="InterPro" id="IPR000322">
    <property type="entry name" value="Glyco_hydro_31_TIM"/>
</dbReference>
<accession>A0A9D2HZY4</accession>
<dbReference type="GO" id="GO:0030246">
    <property type="term" value="F:carbohydrate binding"/>
    <property type="evidence" value="ECO:0007669"/>
    <property type="project" value="InterPro"/>
</dbReference>
<evidence type="ECO:0000256" key="3">
    <source>
        <dbReference type="ARBA" id="ARBA00023295"/>
    </source>
</evidence>
<evidence type="ECO:0000256" key="4">
    <source>
        <dbReference type="ARBA" id="ARBA00052064"/>
    </source>
</evidence>
<dbReference type="EC" id="3.2.1.177" evidence="5"/>
<dbReference type="Gene3D" id="2.60.40.1760">
    <property type="entry name" value="glycosyl hydrolase (family 31)"/>
    <property type="match status" value="1"/>
</dbReference>
<evidence type="ECO:0000259" key="9">
    <source>
        <dbReference type="Pfam" id="PF21365"/>
    </source>
</evidence>
<comment type="caution">
    <text evidence="10">The sequence shown here is derived from an EMBL/GenBank/DDBJ whole genome shotgun (WGS) entry which is preliminary data.</text>
</comment>
<evidence type="ECO:0000256" key="1">
    <source>
        <dbReference type="ARBA" id="ARBA00007806"/>
    </source>
</evidence>
<name>A0A9D2HZY4_9LACT</name>
<evidence type="ECO:0000259" key="8">
    <source>
        <dbReference type="Pfam" id="PF13802"/>
    </source>
</evidence>
<dbReference type="Gene3D" id="2.60.40.1180">
    <property type="entry name" value="Golgi alpha-mannosidase II"/>
    <property type="match status" value="2"/>
</dbReference>
<dbReference type="Proteomes" id="UP000886856">
    <property type="component" value="Unassembled WGS sequence"/>
</dbReference>
<dbReference type="CDD" id="cd06593">
    <property type="entry name" value="GH31_xylosidase_YicI"/>
    <property type="match status" value="1"/>
</dbReference>
<dbReference type="SUPFAM" id="SSF51011">
    <property type="entry name" value="Glycosyl hydrolase domain"/>
    <property type="match status" value="1"/>
</dbReference>
<dbReference type="EMBL" id="DWYW01000055">
    <property type="protein sequence ID" value="HJA89710.1"/>
    <property type="molecule type" value="Genomic_DNA"/>
</dbReference>
<dbReference type="NCBIfam" id="NF007940">
    <property type="entry name" value="PRK10658.1"/>
    <property type="match status" value="1"/>
</dbReference>
<keyword evidence="3 6" id="KW-0326">Glycosidase</keyword>
<dbReference type="SUPFAM" id="SSF51445">
    <property type="entry name" value="(Trans)glycosidases"/>
    <property type="match status" value="1"/>
</dbReference>
<dbReference type="SUPFAM" id="SSF74650">
    <property type="entry name" value="Galactose mutarotase-like"/>
    <property type="match status" value="1"/>
</dbReference>
<dbReference type="SUPFAM" id="SSF117125">
    <property type="entry name" value="Putative glucosidase YicI, C-terminal domain"/>
    <property type="match status" value="1"/>
</dbReference>
<dbReference type="Pfam" id="PF13802">
    <property type="entry name" value="Gal_mutarotas_2"/>
    <property type="match status" value="1"/>
</dbReference>
<dbReference type="AlphaFoldDB" id="A0A9D2HZY4"/>
<evidence type="ECO:0000256" key="2">
    <source>
        <dbReference type="ARBA" id="ARBA00022801"/>
    </source>
</evidence>
<comment type="similarity">
    <text evidence="1 6">Belongs to the glycosyl hydrolase 31 family.</text>
</comment>
<organism evidence="10 11">
    <name type="scientific">Candidatus Jeotgalibaca merdavium</name>
    <dbReference type="NCBI Taxonomy" id="2838627"/>
    <lineage>
        <taxon>Bacteria</taxon>
        <taxon>Bacillati</taxon>
        <taxon>Bacillota</taxon>
        <taxon>Bacilli</taxon>
        <taxon>Lactobacillales</taxon>
        <taxon>Carnobacteriaceae</taxon>
        <taxon>Jeotgalibaca</taxon>
    </lineage>
</organism>
<evidence type="ECO:0000256" key="5">
    <source>
        <dbReference type="ARBA" id="ARBA00066962"/>
    </source>
</evidence>
<sequence>MKYSNGGWLMKDGYQVDFPAHIYTTRSTEDTLILYAPFRFTGHKGMSLDGGMMTIELTAPRPGIVGVKVYHYKGARHLGPDFELHKDLVKPDITETEENYIFTNGDISVEASKGDQFNMKFYYKGNLITESKPRGQAYVIDDKGQPFISEQLNLGVGELIYGLGERFSPFVKNGQTVDIWNEDGGTGTEQAYKNIPFYLSNKGYGVFVDSPDKVSYEIASEKVSRVQFSVPGETMQYYIITGDSLKDVLGNYTAFTGKPGLPPAWSYGLWLSTSFLTDYDEATVNQFVDGMSERDIPLEVFHFDCLWMEEFEWCNFTWDKRMFPEPENMLQRLKDKGLKICVWINPYVGQKSPLFDIGMEKGYFIKRANGDVWQWDKWQAGLAVIDFTNPEAVAWYRSELEKLVDMGVDSFKTDFGERIPVDCVYHDGSDPQRMHNYYTQLYNEVVYDVLKEKKGEDQAVLFARSATVGGQKFPVHWGGDCTSDYPSMAESLRAGLSFGMSGFGYWSHDIGGFETGCTPDLYKRWTQFGLLSSHSRYHGSWEYKVPWLYGDEAVDVTRKFTKLKLRLMPYLIKESAYTHQSGVPMMRSMVLEFPEDNSTHTLDRQYMLGSDLLVAPIFNDKGEADFYLPEGRWTNYLTNEVLDGKQWHHQTFDYMNMPLMARPNSLIVEGFRDDTAEYDYAKDITVQLFELEDGKTATTAIHNVAGDQVASVTASRKGHVISIEQTGLDQFKVLLRNKYDVESNLDTTSHEWGSLVTITAATAQITLK</sequence>
<dbReference type="Pfam" id="PF01055">
    <property type="entry name" value="Glyco_hydro_31_2nd"/>
    <property type="match status" value="1"/>
</dbReference>
<dbReference type="FunFam" id="3.20.20.80:FF:000053">
    <property type="entry name" value="Alpha-xylosidase YicI"/>
    <property type="match status" value="1"/>
</dbReference>
<dbReference type="PANTHER" id="PTHR43053">
    <property type="entry name" value="GLYCOSIDASE FAMILY 31"/>
    <property type="match status" value="1"/>
</dbReference>
<protein>
    <recommendedName>
        <fullName evidence="5">alpha-D-xyloside xylohydrolase</fullName>
        <ecNumber evidence="5">3.2.1.177</ecNumber>
    </recommendedName>
</protein>
<dbReference type="PANTHER" id="PTHR43053:SF4">
    <property type="entry name" value="MYOGENESIS-REGULATING GLYCOSIDASE"/>
    <property type="match status" value="1"/>
</dbReference>
<dbReference type="CDD" id="cd14752">
    <property type="entry name" value="GH31_N"/>
    <property type="match status" value="1"/>
</dbReference>
<keyword evidence="2 6" id="KW-0378">Hydrolase</keyword>
<dbReference type="InterPro" id="IPR011013">
    <property type="entry name" value="Gal_mutarotase_sf_dom"/>
</dbReference>
<dbReference type="GO" id="GO:0005975">
    <property type="term" value="P:carbohydrate metabolic process"/>
    <property type="evidence" value="ECO:0007669"/>
    <property type="project" value="InterPro"/>
</dbReference>
<dbReference type="GO" id="GO:0061634">
    <property type="term" value="F:alpha-D-xyloside xylohydrolase"/>
    <property type="evidence" value="ECO:0007669"/>
    <property type="project" value="UniProtKB-EC"/>
</dbReference>
<dbReference type="Gene3D" id="3.20.20.80">
    <property type="entry name" value="Glycosidases"/>
    <property type="match status" value="1"/>
</dbReference>
<comment type="catalytic activity">
    <reaction evidence="4">
        <text>Hydrolysis of terminal, non-reducing alpha-D-xylose residues with release of alpha-D-xylose.</text>
        <dbReference type="EC" id="3.2.1.177"/>
    </reaction>
</comment>
<evidence type="ECO:0000256" key="6">
    <source>
        <dbReference type="RuleBase" id="RU361185"/>
    </source>
</evidence>
<dbReference type="Pfam" id="PF21365">
    <property type="entry name" value="Glyco_hydro_31_3rd"/>
    <property type="match status" value="1"/>
</dbReference>
<gene>
    <name evidence="10" type="primary">yicI</name>
    <name evidence="10" type="ORF">H9948_02860</name>
</gene>
<proteinExistence type="inferred from homology"/>
<dbReference type="InterPro" id="IPR025887">
    <property type="entry name" value="Glyco_hydro_31_N_dom"/>
</dbReference>
<dbReference type="InterPro" id="IPR050985">
    <property type="entry name" value="Alpha-glycosidase_related"/>
</dbReference>
<feature type="domain" description="Glycosyl hydrolase family 31 C-terminal" evidence="9">
    <location>
        <begin position="582"/>
        <end position="667"/>
    </location>
</feature>
<reference evidence="10" key="1">
    <citation type="journal article" date="2021" name="PeerJ">
        <title>Extensive microbial diversity within the chicken gut microbiome revealed by metagenomics and culture.</title>
        <authorList>
            <person name="Gilroy R."/>
            <person name="Ravi A."/>
            <person name="Getino M."/>
            <person name="Pursley I."/>
            <person name="Horton D.L."/>
            <person name="Alikhan N.F."/>
            <person name="Baker D."/>
            <person name="Gharbi K."/>
            <person name="Hall N."/>
            <person name="Watson M."/>
            <person name="Adriaenssens E.M."/>
            <person name="Foster-Nyarko E."/>
            <person name="Jarju S."/>
            <person name="Secka A."/>
            <person name="Antonio M."/>
            <person name="Oren A."/>
            <person name="Chaudhuri R.R."/>
            <person name="La Ragione R."/>
            <person name="Hildebrand F."/>
            <person name="Pallen M.J."/>
        </authorList>
    </citation>
    <scope>NUCLEOTIDE SEQUENCE</scope>
    <source>
        <strain evidence="10">CHK171-505</strain>
    </source>
</reference>